<reference evidence="2" key="3">
    <citation type="submission" date="2019-06" db="EMBL/GenBank/DDBJ databases">
        <authorList>
            <person name="Poynton C."/>
            <person name="Hasenbein S."/>
            <person name="Benoit J.B."/>
            <person name="Sepulveda M.S."/>
            <person name="Poelchau M.F."/>
            <person name="Murali S.C."/>
            <person name="Chen S."/>
            <person name="Glastad K.M."/>
            <person name="Werren J.H."/>
            <person name="Vineis J.H."/>
            <person name="Bowen J.L."/>
            <person name="Friedrich M."/>
            <person name="Jones J."/>
            <person name="Robertson H.M."/>
            <person name="Feyereisen R."/>
            <person name="Mechler-Hickson A."/>
            <person name="Mathers N."/>
            <person name="Lee C.E."/>
            <person name="Colbourne J.K."/>
            <person name="Biales A."/>
            <person name="Johnston J.S."/>
            <person name="Wellborn G.A."/>
            <person name="Rosendale A.J."/>
            <person name="Cridge A.G."/>
            <person name="Munoz-Torres M.C."/>
            <person name="Bain P.A."/>
            <person name="Manny A.R."/>
            <person name="Major K.M."/>
            <person name="Lambert F.N."/>
            <person name="Vulpe C.D."/>
            <person name="Tuck P."/>
            <person name="Blalock B.J."/>
            <person name="Lin Y.-Y."/>
            <person name="Smith M.E."/>
            <person name="Ochoa-Acuna H."/>
            <person name="Chen M.-J.M."/>
            <person name="Childers C.P."/>
            <person name="Qu J."/>
            <person name="Dugan S."/>
            <person name="Lee S.L."/>
            <person name="Chao H."/>
            <person name="Dinh H."/>
            <person name="Han Y."/>
            <person name="Doddapaneni H."/>
            <person name="Worley K.C."/>
            <person name="Muzny D.M."/>
            <person name="Gibbs R.A."/>
            <person name="Richards S."/>
        </authorList>
    </citation>
    <scope>NUCLEOTIDE SEQUENCE</scope>
    <source>
        <strain evidence="2">HAZT.00-mixed</strain>
        <tissue evidence="2">Whole organism</tissue>
    </source>
</reference>
<dbReference type="Proteomes" id="UP000711488">
    <property type="component" value="Unassembled WGS sequence"/>
</dbReference>
<sequence length="89" mass="10453">RHKALKEAREEVADEPRSGRPTTTQTEEIVDRVREVLRTNCKLSLFHIQHHVTKFLRGIPVEELQGAFQAWQTRLRKCIDAGGMYFEEY</sequence>
<dbReference type="AlphaFoldDB" id="A0A6A0GT13"/>
<organism evidence="2">
    <name type="scientific">Hyalella azteca</name>
    <name type="common">Amphipod</name>
    <dbReference type="NCBI Taxonomy" id="294128"/>
    <lineage>
        <taxon>Eukaryota</taxon>
        <taxon>Metazoa</taxon>
        <taxon>Ecdysozoa</taxon>
        <taxon>Arthropoda</taxon>
        <taxon>Crustacea</taxon>
        <taxon>Multicrustacea</taxon>
        <taxon>Malacostraca</taxon>
        <taxon>Eumalacostraca</taxon>
        <taxon>Peracarida</taxon>
        <taxon>Amphipoda</taxon>
        <taxon>Senticaudata</taxon>
        <taxon>Talitrida</taxon>
        <taxon>Talitroidea</taxon>
        <taxon>Hyalellidae</taxon>
        <taxon>Hyalella</taxon>
    </lineage>
</organism>
<accession>A0A6A0GT13</accession>
<evidence type="ECO:0000313" key="2">
    <source>
        <dbReference type="EMBL" id="KAA0185351.1"/>
    </source>
</evidence>
<dbReference type="Gene3D" id="3.30.420.10">
    <property type="entry name" value="Ribonuclease H-like superfamily/Ribonuclease H"/>
    <property type="match status" value="1"/>
</dbReference>
<feature type="compositionally biased region" description="Basic and acidic residues" evidence="1">
    <location>
        <begin position="1"/>
        <end position="18"/>
    </location>
</feature>
<reference evidence="2" key="2">
    <citation type="journal article" date="2018" name="Environ. Sci. Technol.">
        <title>The Toxicogenome of Hyalella azteca: A Model for Sediment Ecotoxicology and Evolutionary Toxicology.</title>
        <authorList>
            <person name="Poynton H.C."/>
            <person name="Hasenbein S."/>
            <person name="Benoit J.B."/>
            <person name="Sepulveda M.S."/>
            <person name="Poelchau M.F."/>
            <person name="Hughes D.S.T."/>
            <person name="Murali S.C."/>
            <person name="Chen S."/>
            <person name="Glastad K.M."/>
            <person name="Goodisman M.A.D."/>
            <person name="Werren J.H."/>
            <person name="Vineis J.H."/>
            <person name="Bowen J.L."/>
            <person name="Friedrich M."/>
            <person name="Jones J."/>
            <person name="Robertson H.M."/>
            <person name="Feyereisen R."/>
            <person name="Mechler-Hickson A."/>
            <person name="Mathers N."/>
            <person name="Lee C.E."/>
            <person name="Colbourne J.K."/>
            <person name="Biales A."/>
            <person name="Johnston J.S."/>
            <person name="Wellborn G.A."/>
            <person name="Rosendale A.J."/>
            <person name="Cridge A.G."/>
            <person name="Munoz-Torres M.C."/>
            <person name="Bain P.A."/>
            <person name="Manny A.R."/>
            <person name="Major K.M."/>
            <person name="Lambert F.N."/>
            <person name="Vulpe C.D."/>
            <person name="Tuck P."/>
            <person name="Blalock B.J."/>
            <person name="Lin Y.Y."/>
            <person name="Smith M.E."/>
            <person name="Ochoa-Acuna H."/>
            <person name="Chen M.M."/>
            <person name="Childers C.P."/>
            <person name="Qu J."/>
            <person name="Dugan S."/>
            <person name="Lee S.L."/>
            <person name="Chao H."/>
            <person name="Dinh H."/>
            <person name="Han Y."/>
            <person name="Doddapaneni H."/>
            <person name="Worley K.C."/>
            <person name="Muzny D.M."/>
            <person name="Gibbs R.A."/>
            <person name="Richards S."/>
        </authorList>
    </citation>
    <scope>NUCLEOTIDE SEQUENCE</scope>
    <source>
        <strain evidence="2">HAZT.00-mixed</strain>
        <tissue evidence="2">Whole organism</tissue>
    </source>
</reference>
<dbReference type="GO" id="GO:0003676">
    <property type="term" value="F:nucleic acid binding"/>
    <property type="evidence" value="ECO:0007669"/>
    <property type="project" value="InterPro"/>
</dbReference>
<evidence type="ECO:0000256" key="1">
    <source>
        <dbReference type="SAM" id="MobiDB-lite"/>
    </source>
</evidence>
<proteinExistence type="predicted"/>
<feature type="region of interest" description="Disordered" evidence="1">
    <location>
        <begin position="1"/>
        <end position="27"/>
    </location>
</feature>
<gene>
    <name evidence="2" type="ORF">HAZT_HAZT008783</name>
</gene>
<protein>
    <submittedName>
        <fullName evidence="2">Uncharacterized protein</fullName>
    </submittedName>
</protein>
<dbReference type="EMBL" id="JQDR03016377">
    <property type="protein sequence ID" value="KAA0185351.1"/>
    <property type="molecule type" value="Genomic_DNA"/>
</dbReference>
<comment type="caution">
    <text evidence="2">The sequence shown here is derived from an EMBL/GenBank/DDBJ whole genome shotgun (WGS) entry which is preliminary data.</text>
</comment>
<name>A0A6A0GT13_HYAAZ</name>
<reference evidence="2" key="1">
    <citation type="submission" date="2014-08" db="EMBL/GenBank/DDBJ databases">
        <authorList>
            <person name="Murali S."/>
            <person name="Richards S."/>
            <person name="Bandaranaike D."/>
            <person name="Bellair M."/>
            <person name="Blankenburg K."/>
            <person name="Chao H."/>
            <person name="Dinh H."/>
            <person name="Doddapaneni H."/>
            <person name="Dugan-Rocha S."/>
            <person name="Elkadiri S."/>
            <person name="Gnanaolivu R."/>
            <person name="Hughes D."/>
            <person name="Lee S."/>
            <person name="Li M."/>
            <person name="Ming W."/>
            <person name="Munidasa M."/>
            <person name="Muniz J."/>
            <person name="Nguyen L."/>
            <person name="Osuji N."/>
            <person name="Pu L.-L."/>
            <person name="Puazo M."/>
            <person name="Skinner E."/>
            <person name="Qu C."/>
            <person name="Quiroz J."/>
            <person name="Raj R."/>
            <person name="Weissenberger G."/>
            <person name="Xin Y."/>
            <person name="Zou X."/>
            <person name="Han Y."/>
            <person name="Worley K."/>
            <person name="Muzny D."/>
            <person name="Gibbs R."/>
        </authorList>
    </citation>
    <scope>NUCLEOTIDE SEQUENCE</scope>
    <source>
        <strain evidence="2">HAZT.00-mixed</strain>
        <tissue evidence="2">Whole organism</tissue>
    </source>
</reference>
<dbReference type="InterPro" id="IPR036397">
    <property type="entry name" value="RNaseH_sf"/>
</dbReference>
<feature type="non-terminal residue" evidence="2">
    <location>
        <position position="1"/>
    </location>
</feature>